<dbReference type="InterPro" id="IPR050483">
    <property type="entry name" value="CoA-transferase_III_domain"/>
</dbReference>
<dbReference type="PANTHER" id="PTHR48207">
    <property type="entry name" value="SUCCINATE--HYDROXYMETHYLGLUTARATE COA-TRANSFERASE"/>
    <property type="match status" value="1"/>
</dbReference>
<dbReference type="Pfam" id="PF02515">
    <property type="entry name" value="CoA_transf_3"/>
    <property type="match status" value="1"/>
</dbReference>
<reference evidence="2" key="1">
    <citation type="submission" date="2022-06" db="EMBL/GenBank/DDBJ databases">
        <title>Gramella sediminis sp. nov., isolated from deep-sea sediment of the Indian Ocean.</title>
        <authorList>
            <person name="Yang L."/>
        </authorList>
    </citation>
    <scope>NUCLEOTIDE SEQUENCE</scope>
    <source>
        <strain evidence="2">HMD3159</strain>
    </source>
</reference>
<dbReference type="Gene3D" id="3.40.50.10540">
    <property type="entry name" value="Crotonobetainyl-coa:carnitine coa-transferase, domain 1"/>
    <property type="match status" value="1"/>
</dbReference>
<accession>A0ABT0YYB1</accession>
<proteinExistence type="predicted"/>
<keyword evidence="3" id="KW-1185">Reference proteome</keyword>
<protein>
    <submittedName>
        <fullName evidence="2">CoA transferase</fullName>
    </submittedName>
</protein>
<gene>
    <name evidence="2" type="ORF">NE848_03675</name>
</gene>
<dbReference type="InterPro" id="IPR044855">
    <property type="entry name" value="CoA-Trfase_III_dom3_sf"/>
</dbReference>
<sequence>MSRKDQISKPLEGFLVLEFCQYLSGPSAGLRLADLGVRVIKIENPGKGDLCRILPIKDQWVEENSLLFHTINRNKESYTANLKSEEELAEIKKLISKADVMIHNFRPGVMEKLSLGFEQVKNINSKIIYAEISGYGKEGPWAKKPGQDLLLQAMSGLMFNSGDRDDAPTPFGLAIGDILCGAQVVQAILAGLISRNRKGEAVKVEISLLESLIDFQFEIFTTYFVSGKRPLRSAVNNAHPLLGAPYGIYETSDGFIAVAMVPLQELKKALNCPRLEAYDQSMVFSKRDEIKSVLVDFLKEESTGFWMEKLQSRKLWATDLKNWKQLKQTKGYKEFELEQEIDIPGSKSIKTNRCPIRINGEKLWGAWPAPNLGQHTASVKKEFELNDKPV</sequence>
<dbReference type="InterPro" id="IPR003673">
    <property type="entry name" value="CoA-Trfase_fam_III"/>
</dbReference>
<dbReference type="InterPro" id="IPR023606">
    <property type="entry name" value="CoA-Trfase_III_dom_1_sf"/>
</dbReference>
<evidence type="ECO:0000313" key="2">
    <source>
        <dbReference type="EMBL" id="MCM8568461.1"/>
    </source>
</evidence>
<dbReference type="PANTHER" id="PTHR48207:SF4">
    <property type="entry name" value="BLL6097 PROTEIN"/>
    <property type="match status" value="1"/>
</dbReference>
<name>A0ABT0YYB1_9FLAO</name>
<comment type="caution">
    <text evidence="2">The sequence shown here is derived from an EMBL/GenBank/DDBJ whole genome shotgun (WGS) entry which is preliminary data.</text>
</comment>
<dbReference type="RefSeq" id="WP_252110855.1">
    <property type="nucleotide sequence ID" value="NZ_JAMSCK010000001.1"/>
</dbReference>
<keyword evidence="1 2" id="KW-0808">Transferase</keyword>
<dbReference type="Proteomes" id="UP001155077">
    <property type="component" value="Unassembled WGS sequence"/>
</dbReference>
<dbReference type="SUPFAM" id="SSF89796">
    <property type="entry name" value="CoA-transferase family III (CaiB/BaiF)"/>
    <property type="match status" value="1"/>
</dbReference>
<dbReference type="Gene3D" id="3.30.1540.10">
    <property type="entry name" value="formyl-coa transferase, domain 3"/>
    <property type="match status" value="1"/>
</dbReference>
<dbReference type="EMBL" id="JAMSCK010000001">
    <property type="protein sequence ID" value="MCM8568461.1"/>
    <property type="molecule type" value="Genomic_DNA"/>
</dbReference>
<evidence type="ECO:0000313" key="3">
    <source>
        <dbReference type="Proteomes" id="UP001155077"/>
    </source>
</evidence>
<organism evidence="2 3">
    <name type="scientific">Gramella jeungdoensis</name>
    <dbReference type="NCBI Taxonomy" id="708091"/>
    <lineage>
        <taxon>Bacteria</taxon>
        <taxon>Pseudomonadati</taxon>
        <taxon>Bacteroidota</taxon>
        <taxon>Flavobacteriia</taxon>
        <taxon>Flavobacteriales</taxon>
        <taxon>Flavobacteriaceae</taxon>
        <taxon>Christiangramia</taxon>
    </lineage>
</organism>
<dbReference type="GO" id="GO:0016740">
    <property type="term" value="F:transferase activity"/>
    <property type="evidence" value="ECO:0007669"/>
    <property type="project" value="UniProtKB-KW"/>
</dbReference>
<evidence type="ECO:0000256" key="1">
    <source>
        <dbReference type="ARBA" id="ARBA00022679"/>
    </source>
</evidence>